<name>A0A2K6F6I9_PROCO</name>
<reference evidence="2" key="2">
    <citation type="submission" date="2025-09" db="UniProtKB">
        <authorList>
            <consortium name="Ensembl"/>
        </authorList>
    </citation>
    <scope>IDENTIFICATION</scope>
</reference>
<feature type="compositionally biased region" description="Pro residues" evidence="1">
    <location>
        <begin position="53"/>
        <end position="67"/>
    </location>
</feature>
<evidence type="ECO:0000313" key="3">
    <source>
        <dbReference type="Proteomes" id="UP000233160"/>
    </source>
</evidence>
<organism evidence="2 3">
    <name type="scientific">Propithecus coquereli</name>
    <name type="common">Coquerel's sifaka</name>
    <name type="synonym">Propithecus verreauxi coquereli</name>
    <dbReference type="NCBI Taxonomy" id="379532"/>
    <lineage>
        <taxon>Eukaryota</taxon>
        <taxon>Metazoa</taxon>
        <taxon>Chordata</taxon>
        <taxon>Craniata</taxon>
        <taxon>Vertebrata</taxon>
        <taxon>Euteleostomi</taxon>
        <taxon>Mammalia</taxon>
        <taxon>Eutheria</taxon>
        <taxon>Euarchontoglires</taxon>
        <taxon>Primates</taxon>
        <taxon>Strepsirrhini</taxon>
        <taxon>Lemuriformes</taxon>
        <taxon>Indriidae</taxon>
        <taxon>Propithecus</taxon>
    </lineage>
</organism>
<dbReference type="AlphaFoldDB" id="A0A2K6F6I9"/>
<feature type="region of interest" description="Disordered" evidence="1">
    <location>
        <begin position="41"/>
        <end position="67"/>
    </location>
</feature>
<dbReference type="Ensembl" id="ENSPCOT00000020181.1">
    <property type="protein sequence ID" value="ENSPCOP00000009610.1"/>
    <property type="gene ID" value="ENSPCOG00000016191.1"/>
</dbReference>
<evidence type="ECO:0000313" key="2">
    <source>
        <dbReference type="Ensembl" id="ENSPCOP00000009610.1"/>
    </source>
</evidence>
<keyword evidence="3" id="KW-1185">Reference proteome</keyword>
<dbReference type="Proteomes" id="UP000233160">
    <property type="component" value="Unassembled WGS sequence"/>
</dbReference>
<protein>
    <submittedName>
        <fullName evidence="2">Uncharacterized protein</fullName>
    </submittedName>
</protein>
<accession>A0A2K6F6I9</accession>
<dbReference type="GeneTree" id="ENSGT00860000136081"/>
<reference evidence="2" key="1">
    <citation type="submission" date="2025-08" db="UniProtKB">
        <authorList>
            <consortium name="Ensembl"/>
        </authorList>
    </citation>
    <scope>IDENTIFICATION</scope>
</reference>
<sequence>RLTSCLYELEGKGAPHSIRPLGVQQPEARFLTAAALLPRTTASHKSCGHTPGRPRPATPTRPLPSPCPSGQWRNYEWHDLPELGSLQLHGAWKPGKTLLLGDGSCTPSNLPVSLESPNHSSANWLRDVAGCHFPMGLCGTPLTGD</sequence>
<evidence type="ECO:0000256" key="1">
    <source>
        <dbReference type="SAM" id="MobiDB-lite"/>
    </source>
</evidence>
<dbReference type="OMA" id="WHDLPEL"/>
<proteinExistence type="predicted"/>